<dbReference type="PANTHER" id="PTHR35736">
    <property type="entry name" value="EXPRESSED PROTEIN"/>
    <property type="match status" value="1"/>
</dbReference>
<evidence type="ECO:0000313" key="1">
    <source>
        <dbReference type="EMBL" id="KHN48480.1"/>
    </source>
</evidence>
<dbReference type="EMBL" id="KN639541">
    <property type="protein sequence ID" value="KHN48480.1"/>
    <property type="molecule type" value="Genomic_DNA"/>
</dbReference>
<protein>
    <submittedName>
        <fullName evidence="1">Uncharacterized protein</fullName>
    </submittedName>
</protein>
<organism evidence="1">
    <name type="scientific">Glycine soja</name>
    <name type="common">Wild soybean</name>
    <dbReference type="NCBI Taxonomy" id="3848"/>
    <lineage>
        <taxon>Eukaryota</taxon>
        <taxon>Viridiplantae</taxon>
        <taxon>Streptophyta</taxon>
        <taxon>Embryophyta</taxon>
        <taxon>Tracheophyta</taxon>
        <taxon>Spermatophyta</taxon>
        <taxon>Magnoliopsida</taxon>
        <taxon>eudicotyledons</taxon>
        <taxon>Gunneridae</taxon>
        <taxon>Pentapetalae</taxon>
        <taxon>rosids</taxon>
        <taxon>fabids</taxon>
        <taxon>Fabales</taxon>
        <taxon>Fabaceae</taxon>
        <taxon>Papilionoideae</taxon>
        <taxon>50 kb inversion clade</taxon>
        <taxon>NPAAA clade</taxon>
        <taxon>indigoferoid/millettioid clade</taxon>
        <taxon>Phaseoleae</taxon>
        <taxon>Glycine</taxon>
        <taxon>Glycine subgen. Soja</taxon>
    </lineage>
</organism>
<proteinExistence type="predicted"/>
<reference evidence="1" key="1">
    <citation type="submission" date="2014-07" db="EMBL/GenBank/DDBJ databases">
        <title>Identification of a novel salt tolerance gene in wild soybean by whole-genome sequencing.</title>
        <authorList>
            <person name="Lam H.-M."/>
            <person name="Qi X."/>
            <person name="Li M.-W."/>
            <person name="Liu X."/>
            <person name="Xie M."/>
            <person name="Ni M."/>
            <person name="Xu X."/>
        </authorList>
    </citation>
    <scope>NUCLEOTIDE SEQUENCE [LARGE SCALE GENOMIC DNA]</scope>
    <source>
        <tissue evidence="1">Root</tissue>
    </source>
</reference>
<dbReference type="Proteomes" id="UP000053555">
    <property type="component" value="Unassembled WGS sequence"/>
</dbReference>
<dbReference type="PANTHER" id="PTHR35736:SF1">
    <property type="entry name" value="EXPRESSED PROTEIN"/>
    <property type="match status" value="1"/>
</dbReference>
<accession>A0A0B2SUD2</accession>
<sequence>MGKDFEAGVVGKETLRIRRIIEDHFVLNGASRIRDLPPEQFCCHGFVLGKTAEAGFGNEMYKVLTAAALSIMLNRSLIIGQTRHIGKYPFGDYICYSNFTFTMNEVKHLWRQNDCESKYGRQLVMRTDDFEKPAQTNVLCSNWKEWKQPIICSVFLENIHSQMRIAAFDLFGDPQVLGSQPNVFGELLRVLISPSKEVEAAVNWVIGDEENPDISLHMQILMNRSIRAVQAALHCIKKGIQSQHLTSRPKVVVVYAGPLSCHNQTNQCAFTPLLPPGWWDGLWQSPIQKDINRLAAYGIKLSGLGTVDYDSLQNYCSTRKNVERTVTFSL</sequence>
<gene>
    <name evidence="1" type="ORF">glysoja_044424</name>
</gene>
<dbReference type="AlphaFoldDB" id="A0A0B2SUD2"/>
<dbReference type="InterPro" id="IPR056712">
    <property type="entry name" value="DUF7810"/>
</dbReference>
<dbReference type="Pfam" id="PF25102">
    <property type="entry name" value="DUF7810"/>
    <property type="match status" value="2"/>
</dbReference>
<name>A0A0B2SUD2_GLYSO</name>